<dbReference type="SUPFAM" id="SSF161098">
    <property type="entry name" value="MetI-like"/>
    <property type="match status" value="1"/>
</dbReference>
<dbReference type="RefSeq" id="WP_374250761.1">
    <property type="nucleotide sequence ID" value="NZ_JBAFUR010000001.1"/>
</dbReference>
<gene>
    <name evidence="9" type="ORF">V5F30_02625</name>
</gene>
<feature type="transmembrane region" description="Helical" evidence="7">
    <location>
        <begin position="82"/>
        <end position="106"/>
    </location>
</feature>
<comment type="similarity">
    <text evidence="7">Belongs to the binding-protein-dependent transport system permease family.</text>
</comment>
<evidence type="ECO:0000313" key="9">
    <source>
        <dbReference type="EMBL" id="MFG1251082.1"/>
    </source>
</evidence>
<evidence type="ECO:0000256" key="6">
    <source>
        <dbReference type="ARBA" id="ARBA00023136"/>
    </source>
</evidence>
<protein>
    <submittedName>
        <fullName evidence="9">ABC transporter permease</fullName>
    </submittedName>
</protein>
<evidence type="ECO:0000256" key="7">
    <source>
        <dbReference type="RuleBase" id="RU363032"/>
    </source>
</evidence>
<feature type="transmembrane region" description="Helical" evidence="7">
    <location>
        <begin position="197"/>
        <end position="216"/>
    </location>
</feature>
<dbReference type="Gene3D" id="1.10.3720.10">
    <property type="entry name" value="MetI-like"/>
    <property type="match status" value="1"/>
</dbReference>
<dbReference type="PANTHER" id="PTHR30151">
    <property type="entry name" value="ALKANE SULFONATE ABC TRANSPORTER-RELATED, MEMBRANE SUBUNIT"/>
    <property type="match status" value="1"/>
</dbReference>
<accession>A0ABW6ZBC0</accession>
<keyword evidence="10" id="KW-1185">Reference proteome</keyword>
<dbReference type="PROSITE" id="PS50928">
    <property type="entry name" value="ABC_TM1"/>
    <property type="match status" value="1"/>
</dbReference>
<comment type="subcellular location">
    <subcellularLocation>
        <location evidence="1 7">Cell membrane</location>
        <topology evidence="1 7">Multi-pass membrane protein</topology>
    </subcellularLocation>
</comment>
<keyword evidence="6 7" id="KW-0472">Membrane</keyword>
<evidence type="ECO:0000256" key="1">
    <source>
        <dbReference type="ARBA" id="ARBA00004651"/>
    </source>
</evidence>
<dbReference type="InterPro" id="IPR000515">
    <property type="entry name" value="MetI-like"/>
</dbReference>
<keyword evidence="2 7" id="KW-0813">Transport</keyword>
<evidence type="ECO:0000256" key="2">
    <source>
        <dbReference type="ARBA" id="ARBA00022448"/>
    </source>
</evidence>
<dbReference type="InterPro" id="IPR035906">
    <property type="entry name" value="MetI-like_sf"/>
</dbReference>
<feature type="transmembrane region" description="Helical" evidence="7">
    <location>
        <begin position="113"/>
        <end position="135"/>
    </location>
</feature>
<evidence type="ECO:0000313" key="10">
    <source>
        <dbReference type="Proteomes" id="UP001604043"/>
    </source>
</evidence>
<dbReference type="CDD" id="cd06261">
    <property type="entry name" value="TM_PBP2"/>
    <property type="match status" value="1"/>
</dbReference>
<feature type="transmembrane region" description="Helical" evidence="7">
    <location>
        <begin position="12"/>
        <end position="31"/>
    </location>
</feature>
<evidence type="ECO:0000256" key="5">
    <source>
        <dbReference type="ARBA" id="ARBA00022989"/>
    </source>
</evidence>
<proteinExistence type="inferred from homology"/>
<evidence type="ECO:0000256" key="3">
    <source>
        <dbReference type="ARBA" id="ARBA00022475"/>
    </source>
</evidence>
<sequence length="270" mass="29474">MRLINVRPDRGTALFLAVLPFALVVLAYILGSAQRLAENPDDKLLPSLPSLGNAIVKMAFTADARTGDYLLWTDTFASMERLLSALAIATIIALVIGVLVGMLPLVRALLAPFVAMVSMVPPLALLPILFIVMGLGEESKIALITIGITPYLVRDLAMRVEELPREQMIKAQTLGASTWQMMVRVVLPQILPRLMDGLRLSLGPAFLFLIAAEAIASDSGLGYRIFLVRRYLAMDVILPYVAWITLIAVAMDFGLARARRALFPWFGGAK</sequence>
<keyword evidence="4 7" id="KW-0812">Transmembrane</keyword>
<feature type="transmembrane region" description="Helical" evidence="7">
    <location>
        <begin position="236"/>
        <end position="255"/>
    </location>
</feature>
<reference evidence="9 10" key="1">
    <citation type="submission" date="2024-02" db="EMBL/GenBank/DDBJ databases">
        <title>Expansion and revision of Xanthobacter and proposal of Roseixanthobacter gen. nov.</title>
        <authorList>
            <person name="Soltysiak M.P.M."/>
            <person name="Jalihal A."/>
            <person name="Ory A."/>
            <person name="Chrisophersen C."/>
            <person name="Lee A.D."/>
            <person name="Boulton J."/>
            <person name="Springer M."/>
        </authorList>
    </citation>
    <scope>NUCLEOTIDE SEQUENCE [LARGE SCALE GENOMIC DNA]</scope>
    <source>
        <strain evidence="9 10">CB5</strain>
    </source>
</reference>
<dbReference type="EMBL" id="JBAFUR010000001">
    <property type="protein sequence ID" value="MFG1251082.1"/>
    <property type="molecule type" value="Genomic_DNA"/>
</dbReference>
<name>A0ABW6ZBC0_9HYPH</name>
<feature type="domain" description="ABC transmembrane type-1" evidence="8">
    <location>
        <begin position="79"/>
        <end position="259"/>
    </location>
</feature>
<evidence type="ECO:0000256" key="4">
    <source>
        <dbReference type="ARBA" id="ARBA00022692"/>
    </source>
</evidence>
<dbReference type="PANTHER" id="PTHR30151:SF0">
    <property type="entry name" value="ABC TRANSPORTER PERMEASE PROTEIN MJ0413-RELATED"/>
    <property type="match status" value="1"/>
</dbReference>
<dbReference type="Pfam" id="PF00528">
    <property type="entry name" value="BPD_transp_1"/>
    <property type="match status" value="1"/>
</dbReference>
<keyword evidence="5 7" id="KW-1133">Transmembrane helix</keyword>
<comment type="caution">
    <text evidence="9">The sequence shown here is derived from an EMBL/GenBank/DDBJ whole genome shotgun (WGS) entry which is preliminary data.</text>
</comment>
<keyword evidence="3" id="KW-1003">Cell membrane</keyword>
<dbReference type="Proteomes" id="UP001604043">
    <property type="component" value="Unassembled WGS sequence"/>
</dbReference>
<evidence type="ECO:0000259" key="8">
    <source>
        <dbReference type="PROSITE" id="PS50928"/>
    </source>
</evidence>
<organism evidence="9 10">
    <name type="scientific">Xanthobacter aminoxidans</name>
    <dbReference type="NCBI Taxonomy" id="186280"/>
    <lineage>
        <taxon>Bacteria</taxon>
        <taxon>Pseudomonadati</taxon>
        <taxon>Pseudomonadota</taxon>
        <taxon>Alphaproteobacteria</taxon>
        <taxon>Hyphomicrobiales</taxon>
        <taxon>Xanthobacteraceae</taxon>
        <taxon>Xanthobacter</taxon>
    </lineage>
</organism>